<evidence type="ECO:0000313" key="5">
    <source>
        <dbReference type="Proteomes" id="UP000663870"/>
    </source>
</evidence>
<dbReference type="InterPro" id="IPR027417">
    <property type="entry name" value="P-loop_NTPase"/>
</dbReference>
<comment type="caution">
    <text evidence="2">The sequence shown here is derived from an EMBL/GenBank/DDBJ whole genome shotgun (WGS) entry which is preliminary data.</text>
</comment>
<proteinExistence type="predicted"/>
<evidence type="ECO:0000256" key="1">
    <source>
        <dbReference type="SAM" id="Phobius"/>
    </source>
</evidence>
<keyword evidence="1" id="KW-1133">Transmembrane helix</keyword>
<dbReference type="Gene3D" id="3.40.50.300">
    <property type="entry name" value="P-loop containing nucleotide triphosphate hydrolases"/>
    <property type="match status" value="1"/>
</dbReference>
<gene>
    <name evidence="3" type="ORF">JXQ802_LOCUS36521</name>
    <name evidence="2" type="ORF">PYM288_LOCUS5818</name>
</gene>
<dbReference type="Pfam" id="PF05049">
    <property type="entry name" value="IIGP"/>
    <property type="match status" value="1"/>
</dbReference>
<accession>A0A813UFC5</accession>
<evidence type="ECO:0000313" key="3">
    <source>
        <dbReference type="EMBL" id="CAF1432561.1"/>
    </source>
</evidence>
<feature type="transmembrane region" description="Helical" evidence="1">
    <location>
        <begin position="715"/>
        <end position="736"/>
    </location>
</feature>
<dbReference type="EMBL" id="CAJNOH010000061">
    <property type="protein sequence ID" value="CAF0825676.1"/>
    <property type="molecule type" value="Genomic_DNA"/>
</dbReference>
<evidence type="ECO:0008006" key="6">
    <source>
        <dbReference type="Google" id="ProtNLM"/>
    </source>
</evidence>
<dbReference type="Proteomes" id="UP000663870">
    <property type="component" value="Unassembled WGS sequence"/>
</dbReference>
<keyword evidence="1" id="KW-0472">Membrane</keyword>
<protein>
    <recommendedName>
        <fullName evidence="6">G domain-containing protein</fullName>
    </recommendedName>
</protein>
<feature type="transmembrane region" description="Helical" evidence="1">
    <location>
        <begin position="591"/>
        <end position="611"/>
    </location>
</feature>
<dbReference type="Proteomes" id="UP000663854">
    <property type="component" value="Unassembled WGS sequence"/>
</dbReference>
<keyword evidence="5" id="KW-1185">Reference proteome</keyword>
<dbReference type="GO" id="GO:0005525">
    <property type="term" value="F:GTP binding"/>
    <property type="evidence" value="ECO:0007669"/>
    <property type="project" value="InterPro"/>
</dbReference>
<sequence length="779" mass="90004">MHRIQAICLGHKEKFIDNYQSIEKLEAQVLEKYRKYLVQTNVKEIYVPFILAYKSEVTGKEEILTDINVIPKNNGQWFRLYVKRIWDTCCVCISPFGIVPDQLPCECPIEDCSYQYCSKCVQSIKTCNNINKAQFYCLYCQNSSMNDARVNELLLSLLWQKYSVKYGIDLLSSTNIMPGALSNDISSRIIHVQSLIQTLNGKINNDMFISESVQLLIVRASTFIKNLKRIKRDVDKLISTNNDDDELNHCFTIYLNELNGNHDKVRKCENFIEICELLLYEIQQLEMKKFFPSLNDKMNQWENTLFTSDQFEPKIIDVFRSLEDDLGRNIIPSVSCRIGLIGETSAGKTSLALALRRIQDNYTIDFQSKELPNIILSSPIGVYKSTYCQLEFEHQYNNDKKVIFVDIEGSTDNDLYVKSGNYFDQIKKADCDLYIIVFDHSFTDVHRQWQQYIVTHLNRTCWIVRSKVDELFIRIFKQDVGQDFYLTDEMTRKKYAEKIMQRVRELGILDNKGKELSPVYFTFISDENHIRNQNLSIQTYVQFDLEKLINDIINLPISFHENRLQQMAIYATARIINICFRRGYTLNVMKYKILAGFAAVIPFLDLVPRYFARERIRQKFGVNTCSYFMKWWTGERDEFHDYLKEFNIEIDESDFKTSALKNTFKLSGVSSEGKVTNTSSIAVKTATGIGAAGVSISEDGLRTVGIGTTHTVRGLSVGLIVVSALLTAGMCAWSAVSNGKQMYDYLNRLCDDLIFVSGHVAIKIIKNNHEIRDEFLNQT</sequence>
<dbReference type="GO" id="GO:0016020">
    <property type="term" value="C:membrane"/>
    <property type="evidence" value="ECO:0007669"/>
    <property type="project" value="InterPro"/>
</dbReference>
<dbReference type="InterPro" id="IPR007743">
    <property type="entry name" value="Immunity-related_GTPase-like"/>
</dbReference>
<evidence type="ECO:0000313" key="4">
    <source>
        <dbReference type="Proteomes" id="UP000663854"/>
    </source>
</evidence>
<evidence type="ECO:0000313" key="2">
    <source>
        <dbReference type="EMBL" id="CAF0825676.1"/>
    </source>
</evidence>
<reference evidence="2" key="1">
    <citation type="submission" date="2021-02" db="EMBL/GenBank/DDBJ databases">
        <authorList>
            <person name="Nowell W R."/>
        </authorList>
    </citation>
    <scope>NUCLEOTIDE SEQUENCE</scope>
</reference>
<keyword evidence="1" id="KW-0812">Transmembrane</keyword>
<dbReference type="SUPFAM" id="SSF52540">
    <property type="entry name" value="P-loop containing nucleoside triphosphate hydrolases"/>
    <property type="match status" value="1"/>
</dbReference>
<dbReference type="AlphaFoldDB" id="A0A813UFC5"/>
<name>A0A813UFC5_9BILA</name>
<dbReference type="EMBL" id="CAJNOL010001881">
    <property type="protein sequence ID" value="CAF1432561.1"/>
    <property type="molecule type" value="Genomic_DNA"/>
</dbReference>
<organism evidence="2 4">
    <name type="scientific">Rotaria sordida</name>
    <dbReference type="NCBI Taxonomy" id="392033"/>
    <lineage>
        <taxon>Eukaryota</taxon>
        <taxon>Metazoa</taxon>
        <taxon>Spiralia</taxon>
        <taxon>Gnathifera</taxon>
        <taxon>Rotifera</taxon>
        <taxon>Eurotatoria</taxon>
        <taxon>Bdelloidea</taxon>
        <taxon>Philodinida</taxon>
        <taxon>Philodinidae</taxon>
        <taxon>Rotaria</taxon>
    </lineage>
</organism>